<reference evidence="2 3" key="1">
    <citation type="journal article" date="2018" name="New Phytol.">
        <title>Phylogenomics of Endogonaceae and evolution of mycorrhizas within Mucoromycota.</title>
        <authorList>
            <person name="Chang Y."/>
            <person name="Desiro A."/>
            <person name="Na H."/>
            <person name="Sandor L."/>
            <person name="Lipzen A."/>
            <person name="Clum A."/>
            <person name="Barry K."/>
            <person name="Grigoriev I.V."/>
            <person name="Martin F.M."/>
            <person name="Stajich J.E."/>
            <person name="Smith M.E."/>
            <person name="Bonito G."/>
            <person name="Spatafora J.W."/>
        </authorList>
    </citation>
    <scope>NUCLEOTIDE SEQUENCE [LARGE SCALE GENOMIC DNA]</scope>
    <source>
        <strain evidence="2 3">AD002</strain>
    </source>
</reference>
<proteinExistence type="predicted"/>
<accession>A0A433QKF3</accession>
<evidence type="ECO:0000259" key="1">
    <source>
        <dbReference type="Pfam" id="PF26254"/>
    </source>
</evidence>
<dbReference type="Pfam" id="PF26254">
    <property type="entry name" value="Ig_TRAPPC9-Trs120_1st"/>
    <property type="match status" value="1"/>
</dbReference>
<comment type="caution">
    <text evidence="2">The sequence shown here is derived from an EMBL/GenBank/DDBJ whole genome shotgun (WGS) entry which is preliminary data.</text>
</comment>
<dbReference type="InterPro" id="IPR058565">
    <property type="entry name" value="Ig_TRAPPC9_Trs120_1st"/>
</dbReference>
<sequence>MYHIPETLQIGCCKCQLCSTIGAPFVTTPATTVIPANGFINVRLTGTPTHPGIMTIRGCNIKISGCREEEFLLDSNKMDRLRGKKTEEFKSVSGVVKLKKSGLGAIEDPRKEGTHSVSHELTLKVFVNVARHKAQKIQFLEVEVIPEQPLLKVKSTSLLHGAIMLYDGEL</sequence>
<dbReference type="PANTHER" id="PTHR21512:SF5">
    <property type="entry name" value="TRAFFICKING PROTEIN PARTICLE COMPLEX SUBUNIT 9"/>
    <property type="match status" value="1"/>
</dbReference>
<dbReference type="InterPro" id="IPR013935">
    <property type="entry name" value="Trs120_TRAPPC9"/>
</dbReference>
<dbReference type="AlphaFoldDB" id="A0A433QKF3"/>
<dbReference type="Proteomes" id="UP000274822">
    <property type="component" value="Unassembled WGS sequence"/>
</dbReference>
<dbReference type="GO" id="GO:0005802">
    <property type="term" value="C:trans-Golgi network"/>
    <property type="evidence" value="ECO:0007669"/>
    <property type="project" value="TreeGrafter"/>
</dbReference>
<organism evidence="2 3">
    <name type="scientific">Jimgerdemannia flammicorona</name>
    <dbReference type="NCBI Taxonomy" id="994334"/>
    <lineage>
        <taxon>Eukaryota</taxon>
        <taxon>Fungi</taxon>
        <taxon>Fungi incertae sedis</taxon>
        <taxon>Mucoromycota</taxon>
        <taxon>Mucoromycotina</taxon>
        <taxon>Endogonomycetes</taxon>
        <taxon>Endogonales</taxon>
        <taxon>Endogonaceae</taxon>
        <taxon>Jimgerdemannia</taxon>
    </lineage>
</organism>
<dbReference type="EMBL" id="RBNJ01004089">
    <property type="protein sequence ID" value="RUS30259.1"/>
    <property type="molecule type" value="Genomic_DNA"/>
</dbReference>
<keyword evidence="3" id="KW-1185">Reference proteome</keyword>
<evidence type="ECO:0000313" key="2">
    <source>
        <dbReference type="EMBL" id="RUS30259.1"/>
    </source>
</evidence>
<gene>
    <name evidence="2" type="ORF">BC938DRAFT_479636</name>
</gene>
<name>A0A433QKF3_9FUNG</name>
<evidence type="ECO:0000313" key="3">
    <source>
        <dbReference type="Proteomes" id="UP000274822"/>
    </source>
</evidence>
<feature type="domain" description="Trs120/TRAPPC9 first Ig-like" evidence="1">
    <location>
        <begin position="19"/>
        <end position="147"/>
    </location>
</feature>
<dbReference type="PANTHER" id="PTHR21512">
    <property type="entry name" value="TRAFFICKING PROTEIN PARTICLE COMPLEX SUBUNIT 9"/>
    <property type="match status" value="1"/>
</dbReference>
<protein>
    <recommendedName>
        <fullName evidence="1">Trs120/TRAPPC9 first Ig-like domain-containing protein</fullName>
    </recommendedName>
</protein>